<keyword evidence="3" id="KW-1185">Reference proteome</keyword>
<dbReference type="EMBL" id="QPFP01000044">
    <property type="protein sequence ID" value="TEB26968.1"/>
    <property type="molecule type" value="Genomic_DNA"/>
</dbReference>
<name>A0A4Y7SZA5_COPMI</name>
<feature type="compositionally biased region" description="Polar residues" evidence="1">
    <location>
        <begin position="693"/>
        <end position="721"/>
    </location>
</feature>
<evidence type="ECO:0000256" key="1">
    <source>
        <dbReference type="SAM" id="MobiDB-lite"/>
    </source>
</evidence>
<feature type="region of interest" description="Disordered" evidence="1">
    <location>
        <begin position="603"/>
        <end position="681"/>
    </location>
</feature>
<dbReference type="OrthoDB" id="3231188at2759"/>
<reference evidence="2 3" key="1">
    <citation type="journal article" date="2019" name="Nat. Ecol. Evol.">
        <title>Megaphylogeny resolves global patterns of mushroom evolution.</title>
        <authorList>
            <person name="Varga T."/>
            <person name="Krizsan K."/>
            <person name="Foldi C."/>
            <person name="Dima B."/>
            <person name="Sanchez-Garcia M."/>
            <person name="Sanchez-Ramirez S."/>
            <person name="Szollosi G.J."/>
            <person name="Szarkandi J.G."/>
            <person name="Papp V."/>
            <person name="Albert L."/>
            <person name="Andreopoulos W."/>
            <person name="Angelini C."/>
            <person name="Antonin V."/>
            <person name="Barry K.W."/>
            <person name="Bougher N.L."/>
            <person name="Buchanan P."/>
            <person name="Buyck B."/>
            <person name="Bense V."/>
            <person name="Catcheside P."/>
            <person name="Chovatia M."/>
            <person name="Cooper J."/>
            <person name="Damon W."/>
            <person name="Desjardin D."/>
            <person name="Finy P."/>
            <person name="Geml J."/>
            <person name="Haridas S."/>
            <person name="Hughes K."/>
            <person name="Justo A."/>
            <person name="Karasinski D."/>
            <person name="Kautmanova I."/>
            <person name="Kiss B."/>
            <person name="Kocsube S."/>
            <person name="Kotiranta H."/>
            <person name="LaButti K.M."/>
            <person name="Lechner B.E."/>
            <person name="Liimatainen K."/>
            <person name="Lipzen A."/>
            <person name="Lukacs Z."/>
            <person name="Mihaltcheva S."/>
            <person name="Morgado L.N."/>
            <person name="Niskanen T."/>
            <person name="Noordeloos M.E."/>
            <person name="Ohm R.A."/>
            <person name="Ortiz-Santana B."/>
            <person name="Ovrebo C."/>
            <person name="Racz N."/>
            <person name="Riley R."/>
            <person name="Savchenko A."/>
            <person name="Shiryaev A."/>
            <person name="Soop K."/>
            <person name="Spirin V."/>
            <person name="Szebenyi C."/>
            <person name="Tomsovsky M."/>
            <person name="Tulloss R.E."/>
            <person name="Uehling J."/>
            <person name="Grigoriev I.V."/>
            <person name="Vagvolgyi C."/>
            <person name="Papp T."/>
            <person name="Martin F.M."/>
            <person name="Miettinen O."/>
            <person name="Hibbett D.S."/>
            <person name="Nagy L.G."/>
        </authorList>
    </citation>
    <scope>NUCLEOTIDE SEQUENCE [LARGE SCALE GENOMIC DNA]</scope>
    <source>
        <strain evidence="2 3">FP101781</strain>
    </source>
</reference>
<accession>A0A4Y7SZA5</accession>
<gene>
    <name evidence="2" type="ORF">FA13DRAFT_1712946</name>
</gene>
<comment type="caution">
    <text evidence="2">The sequence shown here is derived from an EMBL/GenBank/DDBJ whole genome shotgun (WGS) entry which is preliminary data.</text>
</comment>
<proteinExistence type="predicted"/>
<sequence>MTPEPITRHSGGCAFLPLANPSTKLPYHRKREGYWLPPAPHPRHTLPVLIARPQSGGKHEGFDDEEGYRRGAVAEVTMKGEEGTGNGESMGERMSTGAPVAAASIHLTTSNAHANDMRTIHAAILTTDVEVARKGAHIALARITWLENELEKKSKKLSQLEQILIPQAAAKRARRKIAGSLPVPEIGLPIPQPLLIEGEAIQRHAHGTARVYFIFFSTYEGDDLWESVPEVVTFKYNDAKHRWKEELPENRLIGRAMELLKAADPLAAEWIKRKSLPFRQEFQSSITDARSETMKRTRDNGPELFDGVKDVIDMAFTQRCQRGEPTLTYTCQKQSPIQLHSFGKDLFLPESAGARGQLPGLLDLLGISRNEAGEWESDPIRCEEFESEVLFRLSRAIIYGPNSIRKQTGLVLNSKSPLKGFPLWVTPGLIVNTVTIARIALSPDESFSGNGVGPQTKIRYIDDAEDLLEGLMTIWDTPRGRAIQKVWMKNVFPSQLSQPVAAPTKPIPVTRKQRTKAAVQLAAHAQEAQLTQGATAQVPAQRVHRHESYCVPTNGFDITTHHAPERNDNEEEDDYSNLVTQTFIHHAETSDKEEEDDSNILAEFDESAGEVRETRRPPQPTRQPTPVQTPVEGVIDFDLASTSTPPRRQRQKTPANVTHAATHTASPAISINSSTSPARQPSRAVMFLAQTSSRLSRQAQGTQLDSDTNPASSSPTPQPNQDAAVESQAANVPDVVAAPAGVRPKPKRTLSKREREALASASGAGVELPPAQEEGPTRRSSRKPGSSSSAVASSQGLVAKPSGGTGVVTRKSKHGKE</sequence>
<dbReference type="Proteomes" id="UP000298030">
    <property type="component" value="Unassembled WGS sequence"/>
</dbReference>
<organism evidence="2 3">
    <name type="scientific">Coprinellus micaceus</name>
    <name type="common">Glistening ink-cap mushroom</name>
    <name type="synonym">Coprinus micaceus</name>
    <dbReference type="NCBI Taxonomy" id="71717"/>
    <lineage>
        <taxon>Eukaryota</taxon>
        <taxon>Fungi</taxon>
        <taxon>Dikarya</taxon>
        <taxon>Basidiomycota</taxon>
        <taxon>Agaricomycotina</taxon>
        <taxon>Agaricomycetes</taxon>
        <taxon>Agaricomycetidae</taxon>
        <taxon>Agaricales</taxon>
        <taxon>Agaricineae</taxon>
        <taxon>Psathyrellaceae</taxon>
        <taxon>Coprinellus</taxon>
    </lineage>
</organism>
<evidence type="ECO:0000313" key="3">
    <source>
        <dbReference type="Proteomes" id="UP000298030"/>
    </source>
</evidence>
<protein>
    <submittedName>
        <fullName evidence="2">Uncharacterized protein</fullName>
    </submittedName>
</protein>
<feature type="compositionally biased region" description="Polar residues" evidence="1">
    <location>
        <begin position="640"/>
        <end position="679"/>
    </location>
</feature>
<feature type="region of interest" description="Disordered" evidence="1">
    <location>
        <begin position="693"/>
        <end position="817"/>
    </location>
</feature>
<feature type="compositionally biased region" description="Low complexity" evidence="1">
    <location>
        <begin position="729"/>
        <end position="743"/>
    </location>
</feature>
<dbReference type="AlphaFoldDB" id="A0A4Y7SZA5"/>
<evidence type="ECO:0000313" key="2">
    <source>
        <dbReference type="EMBL" id="TEB26968.1"/>
    </source>
</evidence>
<feature type="compositionally biased region" description="Low complexity" evidence="1">
    <location>
        <begin position="783"/>
        <end position="794"/>
    </location>
</feature>